<dbReference type="GO" id="GO:0004844">
    <property type="term" value="F:uracil DNA N-glycosylase activity"/>
    <property type="evidence" value="ECO:0007669"/>
    <property type="project" value="UniProtKB-EC"/>
</dbReference>
<evidence type="ECO:0000256" key="1">
    <source>
        <dbReference type="ARBA" id="ARBA00001400"/>
    </source>
</evidence>
<evidence type="ECO:0000256" key="11">
    <source>
        <dbReference type="ARBA" id="ARBA00023204"/>
    </source>
</evidence>
<comment type="similarity">
    <text evidence="2">Belongs to the uracil-DNA glycosylase (UDG) superfamily. Type 4 (UDGa) family.</text>
</comment>
<keyword evidence="11" id="KW-0234">DNA repair</keyword>
<evidence type="ECO:0000313" key="14">
    <source>
        <dbReference type="Proteomes" id="UP000243106"/>
    </source>
</evidence>
<evidence type="ECO:0000256" key="10">
    <source>
        <dbReference type="ARBA" id="ARBA00023014"/>
    </source>
</evidence>
<dbReference type="Gene3D" id="3.40.470.10">
    <property type="entry name" value="Uracil-DNA glycosylase-like domain"/>
    <property type="match status" value="1"/>
</dbReference>
<dbReference type="InterPro" id="IPR005273">
    <property type="entry name" value="Ura-DNA_glyco_family4"/>
</dbReference>
<dbReference type="STRING" id="93684.SAMN05421853_106148"/>
<comment type="catalytic activity">
    <reaction evidence="1">
        <text>Hydrolyzes single-stranded DNA or mismatched double-stranded DNA and polynucleotides, releasing free uracil.</text>
        <dbReference type="EC" id="3.2.2.27"/>
    </reaction>
</comment>
<dbReference type="GO" id="GO:0046872">
    <property type="term" value="F:metal ion binding"/>
    <property type="evidence" value="ECO:0007669"/>
    <property type="project" value="UniProtKB-KW"/>
</dbReference>
<evidence type="ECO:0000313" key="13">
    <source>
        <dbReference type="EMBL" id="SFQ46187.1"/>
    </source>
</evidence>
<evidence type="ECO:0000256" key="8">
    <source>
        <dbReference type="ARBA" id="ARBA00022801"/>
    </source>
</evidence>
<keyword evidence="5" id="KW-0004">4Fe-4S</keyword>
<accession>A0A1I5YQL8</accession>
<keyword evidence="10" id="KW-0411">Iron-sulfur</keyword>
<name>A0A1I5YQL8_9RHOB</name>
<dbReference type="SMART" id="SM00987">
    <property type="entry name" value="UreE_C"/>
    <property type="match status" value="1"/>
</dbReference>
<evidence type="ECO:0000256" key="3">
    <source>
        <dbReference type="ARBA" id="ARBA00012030"/>
    </source>
</evidence>
<dbReference type="InterPro" id="IPR036895">
    <property type="entry name" value="Uracil-DNA_glycosylase-like_sf"/>
</dbReference>
<dbReference type="EMBL" id="FOXV01000006">
    <property type="protein sequence ID" value="SFQ46187.1"/>
    <property type="molecule type" value="Genomic_DNA"/>
</dbReference>
<evidence type="ECO:0000256" key="7">
    <source>
        <dbReference type="ARBA" id="ARBA00022763"/>
    </source>
</evidence>
<dbReference type="InterPro" id="IPR051536">
    <property type="entry name" value="UDG_Type-4/5"/>
</dbReference>
<feature type="domain" description="Uracil-DNA glycosylase-like" evidence="12">
    <location>
        <begin position="101"/>
        <end position="251"/>
    </location>
</feature>
<dbReference type="PANTHER" id="PTHR33693">
    <property type="entry name" value="TYPE-5 URACIL-DNA GLYCOSYLASE"/>
    <property type="match status" value="1"/>
</dbReference>
<gene>
    <name evidence="13" type="ORF">SAMN05421853_106148</name>
</gene>
<organism evidence="13 14">
    <name type="scientific">Roseivivax halotolerans</name>
    <dbReference type="NCBI Taxonomy" id="93684"/>
    <lineage>
        <taxon>Bacteria</taxon>
        <taxon>Pseudomonadati</taxon>
        <taxon>Pseudomonadota</taxon>
        <taxon>Alphaproteobacteria</taxon>
        <taxon>Rhodobacterales</taxon>
        <taxon>Roseobacteraceae</taxon>
        <taxon>Roseivivax</taxon>
    </lineage>
</organism>
<dbReference type="CDD" id="cd10030">
    <property type="entry name" value="UDG-F4_TTUDGA_SPO1dp_like"/>
    <property type="match status" value="1"/>
</dbReference>
<dbReference type="NCBIfam" id="TIGR00758">
    <property type="entry name" value="UDG_fam4"/>
    <property type="match status" value="1"/>
</dbReference>
<dbReference type="RefSeq" id="WP_093011514.1">
    <property type="nucleotide sequence ID" value="NZ_FOXV01000006.1"/>
</dbReference>
<sequence length="262" mass="28212">MDSLDWHSAQAMLAWQAEMGVTETISEMPVDRFAAAEAALAETAAKATAAVAGASVAEAEVDPVGLARQAAASAGDLAALKAALGAFEECELKRGARNLVFADGMPEARVMIVGEAPGRDEDREGRPFVGRAGQLLDRMLDAIDMGRGKDGPKGVYITNVLPWRPPQNREPTTEEIAMMLPFLERHVALADPDILIVMGNISASAVLGKRGITRLRGQWTEAMGRPVLPMFHPAYLLRNPQMKREAWADLLELQAKLETTAT</sequence>
<dbReference type="AlphaFoldDB" id="A0A1I5YQL8"/>
<dbReference type="EC" id="3.2.2.27" evidence="3"/>
<dbReference type="GO" id="GO:0051539">
    <property type="term" value="F:4 iron, 4 sulfur cluster binding"/>
    <property type="evidence" value="ECO:0007669"/>
    <property type="project" value="UniProtKB-KW"/>
</dbReference>
<evidence type="ECO:0000256" key="6">
    <source>
        <dbReference type="ARBA" id="ARBA00022723"/>
    </source>
</evidence>
<keyword evidence="9" id="KW-0408">Iron</keyword>
<dbReference type="GO" id="GO:0006281">
    <property type="term" value="P:DNA repair"/>
    <property type="evidence" value="ECO:0007669"/>
    <property type="project" value="UniProtKB-KW"/>
</dbReference>
<keyword evidence="6" id="KW-0479">Metal-binding</keyword>
<keyword evidence="7" id="KW-0227">DNA damage</keyword>
<keyword evidence="8" id="KW-0378">Hydrolase</keyword>
<dbReference type="InterPro" id="IPR005122">
    <property type="entry name" value="Uracil-DNA_glycosylase-like"/>
</dbReference>
<evidence type="ECO:0000256" key="5">
    <source>
        <dbReference type="ARBA" id="ARBA00022485"/>
    </source>
</evidence>
<evidence type="ECO:0000259" key="12">
    <source>
        <dbReference type="SMART" id="SM00986"/>
    </source>
</evidence>
<evidence type="ECO:0000256" key="2">
    <source>
        <dbReference type="ARBA" id="ARBA00006521"/>
    </source>
</evidence>
<evidence type="ECO:0000256" key="4">
    <source>
        <dbReference type="ARBA" id="ARBA00019403"/>
    </source>
</evidence>
<dbReference type="Proteomes" id="UP000243106">
    <property type="component" value="Unassembled WGS sequence"/>
</dbReference>
<dbReference type="Pfam" id="PF03167">
    <property type="entry name" value="UDG"/>
    <property type="match status" value="1"/>
</dbReference>
<protein>
    <recommendedName>
        <fullName evidence="4">Type-4 uracil-DNA glycosylase</fullName>
        <ecNumber evidence="3">3.2.2.27</ecNumber>
    </recommendedName>
</protein>
<evidence type="ECO:0000256" key="9">
    <source>
        <dbReference type="ARBA" id="ARBA00023004"/>
    </source>
</evidence>
<dbReference type="PANTHER" id="PTHR33693:SF1">
    <property type="entry name" value="TYPE-4 URACIL-DNA GLYCOSYLASE"/>
    <property type="match status" value="1"/>
</dbReference>
<dbReference type="SUPFAM" id="SSF52141">
    <property type="entry name" value="Uracil-DNA glycosylase-like"/>
    <property type="match status" value="1"/>
</dbReference>
<keyword evidence="14" id="KW-1185">Reference proteome</keyword>
<reference evidence="14" key="1">
    <citation type="submission" date="2016-10" db="EMBL/GenBank/DDBJ databases">
        <authorList>
            <person name="Varghese N."/>
            <person name="Submissions S."/>
        </authorList>
    </citation>
    <scope>NUCLEOTIDE SEQUENCE [LARGE SCALE GENOMIC DNA]</scope>
    <source>
        <strain evidence="14">JCM 10271</strain>
    </source>
</reference>
<dbReference type="SMART" id="SM00986">
    <property type="entry name" value="UDG"/>
    <property type="match status" value="1"/>
</dbReference>
<proteinExistence type="inferred from homology"/>